<dbReference type="AlphaFoldDB" id="A0A450TRD8"/>
<feature type="region of interest" description="Disordered" evidence="1">
    <location>
        <begin position="31"/>
        <end position="59"/>
    </location>
</feature>
<feature type="compositionally biased region" description="Basic and acidic residues" evidence="1">
    <location>
        <begin position="31"/>
        <end position="55"/>
    </location>
</feature>
<accession>A0A450TRD8</accession>
<name>A0A450TRD8_9GAMM</name>
<evidence type="ECO:0000256" key="1">
    <source>
        <dbReference type="SAM" id="MobiDB-lite"/>
    </source>
</evidence>
<proteinExistence type="predicted"/>
<protein>
    <recommendedName>
        <fullName evidence="3">Essential protein Yae1, N terminal</fullName>
    </recommendedName>
</protein>
<organism evidence="2">
    <name type="scientific">Candidatus Kentrum sp. DK</name>
    <dbReference type="NCBI Taxonomy" id="2126562"/>
    <lineage>
        <taxon>Bacteria</taxon>
        <taxon>Pseudomonadati</taxon>
        <taxon>Pseudomonadota</taxon>
        <taxon>Gammaproteobacteria</taxon>
        <taxon>Candidatus Kentrum</taxon>
    </lineage>
</organism>
<dbReference type="EMBL" id="CAADEY010000270">
    <property type="protein sequence ID" value="VFJ70693.1"/>
    <property type="molecule type" value="Genomic_DNA"/>
</dbReference>
<evidence type="ECO:0008006" key="3">
    <source>
        <dbReference type="Google" id="ProtNLM"/>
    </source>
</evidence>
<gene>
    <name evidence="2" type="ORF">BECKDK2373C_GA0170839_12712</name>
</gene>
<sequence>MMELWESTKYVPPYEAAEKIRKAKEEWMERGMRKGMREGKIKGREEGMGIGREEGLMEGLQEGERKKAIEMAMTLLDRGMDVSEVSEISGLPEEEIRALSID</sequence>
<reference evidence="2" key="1">
    <citation type="submission" date="2019-02" db="EMBL/GenBank/DDBJ databases">
        <authorList>
            <person name="Gruber-Vodicka R. H."/>
            <person name="Seah K. B. B."/>
        </authorList>
    </citation>
    <scope>NUCLEOTIDE SEQUENCE</scope>
    <source>
        <strain evidence="2">BECK_DK161</strain>
    </source>
</reference>
<evidence type="ECO:0000313" key="2">
    <source>
        <dbReference type="EMBL" id="VFJ70693.1"/>
    </source>
</evidence>